<protein>
    <recommendedName>
        <fullName evidence="14">Sodium/calcium exchanger membrane region domain-containing protein</fullName>
    </recommendedName>
</protein>
<feature type="domain" description="Sodium/calcium exchanger membrane region" evidence="14">
    <location>
        <begin position="419"/>
        <end position="572"/>
    </location>
</feature>
<feature type="compositionally biased region" description="Basic and acidic residues" evidence="12">
    <location>
        <begin position="622"/>
        <end position="633"/>
    </location>
</feature>
<keyword evidence="9 13" id="KW-0472">Membrane</keyword>
<feature type="transmembrane region" description="Helical" evidence="13">
    <location>
        <begin position="177"/>
        <end position="197"/>
    </location>
</feature>
<proteinExistence type="inferred from homology"/>
<name>A0A7J7GCG6_CAMSI</name>
<evidence type="ECO:0000256" key="4">
    <source>
        <dbReference type="ARBA" id="ARBA00022538"/>
    </source>
</evidence>
<keyword evidence="7 13" id="KW-1133">Transmembrane helix</keyword>
<feature type="transmembrane region" description="Helical" evidence="13">
    <location>
        <begin position="384"/>
        <end position="403"/>
    </location>
</feature>
<evidence type="ECO:0000256" key="10">
    <source>
        <dbReference type="ARBA" id="ARBA00023201"/>
    </source>
</evidence>
<evidence type="ECO:0000256" key="13">
    <source>
        <dbReference type="SAM" id="Phobius"/>
    </source>
</evidence>
<feature type="transmembrane region" description="Helical" evidence="13">
    <location>
        <begin position="525"/>
        <end position="545"/>
    </location>
</feature>
<feature type="transmembrane region" description="Helical" evidence="13">
    <location>
        <begin position="415"/>
        <end position="434"/>
    </location>
</feature>
<dbReference type="GO" id="GO:0006814">
    <property type="term" value="P:sodium ion transport"/>
    <property type="evidence" value="ECO:0007669"/>
    <property type="project" value="UniProtKB-KW"/>
</dbReference>
<keyword evidence="6" id="KW-0630">Potassium</keyword>
<keyword evidence="10" id="KW-0406">Ion transport</keyword>
<feature type="transmembrane region" description="Helical" evidence="13">
    <location>
        <begin position="101"/>
        <end position="119"/>
    </location>
</feature>
<feature type="region of interest" description="Disordered" evidence="12">
    <location>
        <begin position="612"/>
        <end position="647"/>
    </location>
</feature>
<feature type="compositionally biased region" description="Polar residues" evidence="12">
    <location>
        <begin position="637"/>
        <end position="647"/>
    </location>
</feature>
<comment type="subcellular location">
    <subcellularLocation>
        <location evidence="1">Membrane</location>
        <topology evidence="1">Multi-pass membrane protein</topology>
    </subcellularLocation>
</comment>
<comment type="similarity">
    <text evidence="11">Belongs to the Ca(2+):cation antiporter (CaCA) (TC 2.A.19) family. Cation/calcium exchanger (CCX) subfamily.</text>
</comment>
<dbReference type="Proteomes" id="UP000593564">
    <property type="component" value="Unassembled WGS sequence"/>
</dbReference>
<evidence type="ECO:0000256" key="5">
    <source>
        <dbReference type="ARBA" id="ARBA00022692"/>
    </source>
</evidence>
<dbReference type="PANTHER" id="PTHR12266">
    <property type="entry name" value="NA+/CA2+ K+ INDEPENDENT EXCHANGER"/>
    <property type="match status" value="1"/>
</dbReference>
<dbReference type="PANTHER" id="PTHR12266:SF24">
    <property type="entry name" value="CATION_CALCIUM EXCHANGER 1"/>
    <property type="match status" value="1"/>
</dbReference>
<dbReference type="GO" id="GO:0008324">
    <property type="term" value="F:monoatomic cation transmembrane transporter activity"/>
    <property type="evidence" value="ECO:0007669"/>
    <property type="project" value="TreeGrafter"/>
</dbReference>
<organism evidence="15 16">
    <name type="scientific">Camellia sinensis</name>
    <name type="common">Tea plant</name>
    <name type="synonym">Thea sinensis</name>
    <dbReference type="NCBI Taxonomy" id="4442"/>
    <lineage>
        <taxon>Eukaryota</taxon>
        <taxon>Viridiplantae</taxon>
        <taxon>Streptophyta</taxon>
        <taxon>Embryophyta</taxon>
        <taxon>Tracheophyta</taxon>
        <taxon>Spermatophyta</taxon>
        <taxon>Magnoliopsida</taxon>
        <taxon>eudicotyledons</taxon>
        <taxon>Gunneridae</taxon>
        <taxon>Pentapetalae</taxon>
        <taxon>asterids</taxon>
        <taxon>Ericales</taxon>
        <taxon>Theaceae</taxon>
        <taxon>Camellia</taxon>
    </lineage>
</organism>
<evidence type="ECO:0000256" key="6">
    <source>
        <dbReference type="ARBA" id="ARBA00022958"/>
    </source>
</evidence>
<keyword evidence="3" id="KW-0050">Antiport</keyword>
<feature type="transmembrane region" description="Helical" evidence="13">
    <location>
        <begin position="209"/>
        <end position="228"/>
    </location>
</feature>
<evidence type="ECO:0000256" key="9">
    <source>
        <dbReference type="ARBA" id="ARBA00023136"/>
    </source>
</evidence>
<evidence type="ECO:0000256" key="3">
    <source>
        <dbReference type="ARBA" id="ARBA00022449"/>
    </source>
</evidence>
<evidence type="ECO:0000256" key="1">
    <source>
        <dbReference type="ARBA" id="ARBA00004141"/>
    </source>
</evidence>
<evidence type="ECO:0000256" key="2">
    <source>
        <dbReference type="ARBA" id="ARBA00022448"/>
    </source>
</evidence>
<evidence type="ECO:0000256" key="12">
    <source>
        <dbReference type="SAM" id="MobiDB-lite"/>
    </source>
</evidence>
<gene>
    <name evidence="15" type="ORF">HYC85_025491</name>
</gene>
<evidence type="ECO:0000313" key="16">
    <source>
        <dbReference type="Proteomes" id="UP000593564"/>
    </source>
</evidence>
<keyword evidence="2" id="KW-0813">Transport</keyword>
<comment type="caution">
    <text evidence="15">The sequence shown here is derived from an EMBL/GenBank/DDBJ whole genome shotgun (WGS) entry which is preliminary data.</text>
</comment>
<feature type="transmembrane region" description="Helical" evidence="13">
    <location>
        <begin position="355"/>
        <end position="372"/>
    </location>
</feature>
<dbReference type="InterPro" id="IPR044880">
    <property type="entry name" value="NCX_ion-bd_dom_sf"/>
</dbReference>
<feature type="transmembrane region" description="Helical" evidence="13">
    <location>
        <begin position="234"/>
        <end position="257"/>
    </location>
</feature>
<feature type="transmembrane region" description="Helical" evidence="13">
    <location>
        <begin position="16"/>
        <end position="36"/>
    </location>
</feature>
<evidence type="ECO:0000256" key="11">
    <source>
        <dbReference type="ARBA" id="ARBA00038187"/>
    </source>
</evidence>
<evidence type="ECO:0000259" key="14">
    <source>
        <dbReference type="Pfam" id="PF01699"/>
    </source>
</evidence>
<keyword evidence="8" id="KW-0915">Sodium</keyword>
<evidence type="ECO:0000313" key="15">
    <source>
        <dbReference type="EMBL" id="KAF5937985.1"/>
    </source>
</evidence>
<keyword evidence="10" id="KW-0739">Sodium transport</keyword>
<feature type="transmembrane region" description="Helical" evidence="13">
    <location>
        <begin position="440"/>
        <end position="462"/>
    </location>
</feature>
<feature type="domain" description="Sodium/calcium exchanger membrane region" evidence="14">
    <location>
        <begin position="109"/>
        <end position="251"/>
    </location>
</feature>
<dbReference type="InterPro" id="IPR004837">
    <property type="entry name" value="NaCa_Exmemb"/>
</dbReference>
<dbReference type="InterPro" id="IPR051359">
    <property type="entry name" value="CaCA_antiporter"/>
</dbReference>
<keyword evidence="4" id="KW-0633">Potassium transport</keyword>
<evidence type="ECO:0000256" key="7">
    <source>
        <dbReference type="ARBA" id="ARBA00022989"/>
    </source>
</evidence>
<feature type="transmembrane region" description="Helical" evidence="13">
    <location>
        <begin position="557"/>
        <end position="577"/>
    </location>
</feature>
<dbReference type="GO" id="GO:0015297">
    <property type="term" value="F:antiporter activity"/>
    <property type="evidence" value="ECO:0007669"/>
    <property type="project" value="UniProtKB-KW"/>
</dbReference>
<accession>A0A7J7GCG6</accession>
<evidence type="ECO:0000256" key="8">
    <source>
        <dbReference type="ARBA" id="ARBA00023053"/>
    </source>
</evidence>
<keyword evidence="16" id="KW-1185">Reference proteome</keyword>
<reference evidence="15 16" key="2">
    <citation type="submission" date="2020-07" db="EMBL/GenBank/DDBJ databases">
        <title>Genome assembly of wild tea tree DASZ reveals pedigree and selection history of tea varieties.</title>
        <authorList>
            <person name="Zhang W."/>
        </authorList>
    </citation>
    <scope>NUCLEOTIDE SEQUENCE [LARGE SCALE GENOMIC DNA]</scope>
    <source>
        <strain evidence="16">cv. G240</strain>
        <tissue evidence="15">Leaf</tissue>
    </source>
</reference>
<dbReference type="Gene3D" id="1.20.1420.30">
    <property type="entry name" value="NCX, central ion-binding region"/>
    <property type="match status" value="2"/>
</dbReference>
<dbReference type="GO" id="GO:0016020">
    <property type="term" value="C:membrane"/>
    <property type="evidence" value="ECO:0007669"/>
    <property type="project" value="UniProtKB-SubCell"/>
</dbReference>
<dbReference type="GO" id="GO:0006813">
    <property type="term" value="P:potassium ion transport"/>
    <property type="evidence" value="ECO:0007669"/>
    <property type="project" value="UniProtKB-KW"/>
</dbReference>
<dbReference type="EMBL" id="JACBKZ010000012">
    <property type="protein sequence ID" value="KAF5937985.1"/>
    <property type="molecule type" value="Genomic_DNA"/>
</dbReference>
<sequence>MESLTFFTSQPKKYTLFLNTSFLFLLSFYITTTTVLNQSKGPSSTTIQFTQYMHTNACTGLHEHTDYQSKCAYVQSNNACKPKGYINYLEIFYCSCGQLPILGYAILFLWLVLLFYMLANTAADYFCPSLESLSKILNLSPTIAGTTLLPLGNGATDVFSSIISFTRSGDGDVGLNIVLGGAFFVSSVVVGIISIAINSHEISVDKPSFIRDVLFFLFSLSSLFFIIMVGKISLWGAISFVSLYSVYIFVVSVMHFFHRKKDRVVNLSSVSPTSTSFLGEFGEIGIPLMGCVDEEKAILVERGDFEALVQKPRTRSLNLDSSIWVYLAYVLEMPLYLPRRLTIPVVREDRWSKPFAIISVTLAPILLATLWNTQRENMASKTSIVNYMTSGLMGFVLGNITFVATNMSSPPKQCLFPWLAGGFLMSITWTYIVAEELVSLLVSFGNILGISPSILGLTVLAWGNSTGDLMANVAVAMKGGPDGAQIAMSGCYAGPVFNTMVGLGMSLVLAAWSEYPSSYVIPSDPYLYEILGFLMAGLLWALVILPKKNMRLDKSLGVGLLTIYFCFLFVRFARAFGVSYNAKRIAKLEFIHLSKVVGKYFENEATWPRCAEVSTKGNSHRQSRDAEQIESVRRGSQRTPPTKGTYVKGSQQIHRQGLCFDDVVDVEKYKRMHPNTGSNTLRVDSLLVLKINEGEGLRAYAKRYYEVYNRISACNQELAVIPIYKILERIRNQGILQGTTKVPREYMGMNPRKNCAYHEEARHMSQGCRALKSHLEDLVR</sequence>
<dbReference type="Pfam" id="PF01699">
    <property type="entry name" value="Na_Ca_ex"/>
    <property type="match status" value="2"/>
</dbReference>
<reference evidence="16" key="1">
    <citation type="journal article" date="2020" name="Nat. Commun.">
        <title>Genome assembly of wild tea tree DASZ reveals pedigree and selection history of tea varieties.</title>
        <authorList>
            <person name="Zhang W."/>
            <person name="Zhang Y."/>
            <person name="Qiu H."/>
            <person name="Guo Y."/>
            <person name="Wan H."/>
            <person name="Zhang X."/>
            <person name="Scossa F."/>
            <person name="Alseekh S."/>
            <person name="Zhang Q."/>
            <person name="Wang P."/>
            <person name="Xu L."/>
            <person name="Schmidt M.H."/>
            <person name="Jia X."/>
            <person name="Li D."/>
            <person name="Zhu A."/>
            <person name="Guo F."/>
            <person name="Chen W."/>
            <person name="Ni D."/>
            <person name="Usadel B."/>
            <person name="Fernie A.R."/>
            <person name="Wen W."/>
        </authorList>
    </citation>
    <scope>NUCLEOTIDE SEQUENCE [LARGE SCALE GENOMIC DNA]</scope>
    <source>
        <strain evidence="16">cv. G240</strain>
    </source>
</reference>
<keyword evidence="5 13" id="KW-0812">Transmembrane</keyword>
<dbReference type="AlphaFoldDB" id="A0A7J7GCG6"/>